<name>A0ABN9AFW1_9NEOB</name>
<organism evidence="1 2">
    <name type="scientific">Staurois parvus</name>
    <dbReference type="NCBI Taxonomy" id="386267"/>
    <lineage>
        <taxon>Eukaryota</taxon>
        <taxon>Metazoa</taxon>
        <taxon>Chordata</taxon>
        <taxon>Craniata</taxon>
        <taxon>Vertebrata</taxon>
        <taxon>Euteleostomi</taxon>
        <taxon>Amphibia</taxon>
        <taxon>Batrachia</taxon>
        <taxon>Anura</taxon>
        <taxon>Neobatrachia</taxon>
        <taxon>Ranoidea</taxon>
        <taxon>Ranidae</taxon>
        <taxon>Staurois</taxon>
    </lineage>
</organism>
<reference evidence="1" key="1">
    <citation type="submission" date="2023-05" db="EMBL/GenBank/DDBJ databases">
        <authorList>
            <person name="Stuckert A."/>
        </authorList>
    </citation>
    <scope>NUCLEOTIDE SEQUENCE</scope>
</reference>
<dbReference type="Proteomes" id="UP001162483">
    <property type="component" value="Unassembled WGS sequence"/>
</dbReference>
<evidence type="ECO:0000313" key="2">
    <source>
        <dbReference type="Proteomes" id="UP001162483"/>
    </source>
</evidence>
<accession>A0ABN9AFW1</accession>
<sequence length="99" mass="10729">FSTKSGNPELHSGLPCGVPQGFPTALTLSFAPAMRPLQRPRPSLLRLMPASGFRVPVPVTSGSTGGKFENFKKMNCFFKTITLSLLLCPVPCLHFDCSF</sequence>
<gene>
    <name evidence="1" type="ORF">SPARVUS_LOCUS697881</name>
</gene>
<evidence type="ECO:0000313" key="1">
    <source>
        <dbReference type="EMBL" id="CAI9534738.1"/>
    </source>
</evidence>
<comment type="caution">
    <text evidence="1">The sequence shown here is derived from an EMBL/GenBank/DDBJ whole genome shotgun (WGS) entry which is preliminary data.</text>
</comment>
<dbReference type="EMBL" id="CATNWA010000225">
    <property type="protein sequence ID" value="CAI9534738.1"/>
    <property type="molecule type" value="Genomic_DNA"/>
</dbReference>
<proteinExistence type="predicted"/>
<protein>
    <submittedName>
        <fullName evidence="1">Uncharacterized protein</fullName>
    </submittedName>
</protein>
<keyword evidence="2" id="KW-1185">Reference proteome</keyword>
<feature type="non-terminal residue" evidence="1">
    <location>
        <position position="1"/>
    </location>
</feature>
<feature type="non-terminal residue" evidence="1">
    <location>
        <position position="99"/>
    </location>
</feature>